<protein>
    <submittedName>
        <fullName evidence="2">Type IV pilus biogenesis protein PilP</fullName>
    </submittedName>
</protein>
<evidence type="ECO:0000313" key="2">
    <source>
        <dbReference type="EMBL" id="AWL03552.1"/>
    </source>
</evidence>
<feature type="chain" id="PRO_5015695104" evidence="1">
    <location>
        <begin position="25"/>
        <end position="191"/>
    </location>
</feature>
<name>A0A2S2DDY1_9BURK</name>
<dbReference type="KEGG" id="mtim:DIR46_03210"/>
<dbReference type="NCBIfam" id="TIGR03021">
    <property type="entry name" value="pilP_fam"/>
    <property type="match status" value="1"/>
</dbReference>
<gene>
    <name evidence="2" type="primary">pilP</name>
    <name evidence="2" type="ORF">DIR46_03210</name>
</gene>
<evidence type="ECO:0000313" key="3">
    <source>
        <dbReference type="Proteomes" id="UP000245820"/>
    </source>
</evidence>
<dbReference type="RefSeq" id="WP_109343955.1">
    <property type="nucleotide sequence ID" value="NZ_CP029343.1"/>
</dbReference>
<keyword evidence="3" id="KW-1185">Reference proteome</keyword>
<dbReference type="Proteomes" id="UP000245820">
    <property type="component" value="Chromosome"/>
</dbReference>
<dbReference type="AlphaFoldDB" id="A0A2S2DDY1"/>
<dbReference type="OrthoDB" id="6464558at2"/>
<accession>A0A2S2DDY1</accession>
<reference evidence="2 3" key="1">
    <citation type="submission" date="2018-05" db="EMBL/GenBank/DDBJ databases">
        <title>Complete genome sequence of Massilia oculi sp. nov. CCUG 43427T (=DSM 26321T), the type strain of M. oculi, and comparison with genome sequences of other Massilia strains.</title>
        <authorList>
            <person name="Zhu B."/>
        </authorList>
    </citation>
    <scope>NUCLEOTIDE SEQUENCE [LARGE SCALE GENOMIC DNA]</scope>
    <source>
        <strain evidence="2 3">CCUG 43427</strain>
    </source>
</reference>
<proteinExistence type="predicted"/>
<dbReference type="EMBL" id="CP029343">
    <property type="protein sequence ID" value="AWL03552.1"/>
    <property type="molecule type" value="Genomic_DNA"/>
</dbReference>
<dbReference type="InterPro" id="IPR022753">
    <property type="entry name" value="T4SS_pilus_biogen_PilP"/>
</dbReference>
<keyword evidence="1" id="KW-0732">Signal</keyword>
<sequence length="191" mass="19837">MRNDYPTRAAVLGALFAASLTAIAAEPANEAAGARSTADSLARIENETLLLKAEERQMAVRLQLAAQRNDLAQRHLQTRQLERPARAGDPTVVAVEGIGHRMHATLMMENGSQMDAAIGEVLPNGMTVLSVRAGEVVVGRGRKERIRLAHAPAASAAGPAAAGVTAPARLPWTLSALPPPVAVAAVPGGQP</sequence>
<feature type="signal peptide" evidence="1">
    <location>
        <begin position="1"/>
        <end position="24"/>
    </location>
</feature>
<organism evidence="2 3">
    <name type="scientific">Massilia oculi</name>
    <dbReference type="NCBI Taxonomy" id="945844"/>
    <lineage>
        <taxon>Bacteria</taxon>
        <taxon>Pseudomonadati</taxon>
        <taxon>Pseudomonadota</taxon>
        <taxon>Betaproteobacteria</taxon>
        <taxon>Burkholderiales</taxon>
        <taxon>Oxalobacteraceae</taxon>
        <taxon>Telluria group</taxon>
        <taxon>Massilia</taxon>
    </lineage>
</organism>
<evidence type="ECO:0000256" key="1">
    <source>
        <dbReference type="SAM" id="SignalP"/>
    </source>
</evidence>